<keyword evidence="1" id="KW-0472">Membrane</keyword>
<keyword evidence="3" id="KW-1185">Reference proteome</keyword>
<dbReference type="SUPFAM" id="SSF52833">
    <property type="entry name" value="Thioredoxin-like"/>
    <property type="match status" value="1"/>
</dbReference>
<evidence type="ECO:0000313" key="2">
    <source>
        <dbReference type="EMBL" id="SMO75928.1"/>
    </source>
</evidence>
<evidence type="ECO:0000313" key="3">
    <source>
        <dbReference type="Proteomes" id="UP000317557"/>
    </source>
</evidence>
<proteinExistence type="predicted"/>
<dbReference type="EMBL" id="FXTP01000009">
    <property type="protein sequence ID" value="SMO75928.1"/>
    <property type="molecule type" value="Genomic_DNA"/>
</dbReference>
<dbReference type="Proteomes" id="UP000317557">
    <property type="component" value="Unassembled WGS sequence"/>
</dbReference>
<keyword evidence="1" id="KW-0812">Transmembrane</keyword>
<evidence type="ECO:0000256" key="1">
    <source>
        <dbReference type="SAM" id="Phobius"/>
    </source>
</evidence>
<dbReference type="OrthoDB" id="1524267at2"/>
<protein>
    <recommendedName>
        <fullName evidence="4">Thiol-disulfide isomerase or thioredoxin</fullName>
    </recommendedName>
</protein>
<dbReference type="Gene3D" id="3.40.30.10">
    <property type="entry name" value="Glutaredoxin"/>
    <property type="match status" value="1"/>
</dbReference>
<accession>A0A521DWF9</accession>
<feature type="transmembrane region" description="Helical" evidence="1">
    <location>
        <begin position="12"/>
        <end position="30"/>
    </location>
</feature>
<organism evidence="2 3">
    <name type="scientific">Gracilimonas mengyeensis</name>
    <dbReference type="NCBI Taxonomy" id="1302730"/>
    <lineage>
        <taxon>Bacteria</taxon>
        <taxon>Pseudomonadati</taxon>
        <taxon>Balneolota</taxon>
        <taxon>Balneolia</taxon>
        <taxon>Balneolales</taxon>
        <taxon>Balneolaceae</taxon>
        <taxon>Gracilimonas</taxon>
    </lineage>
</organism>
<reference evidence="2 3" key="1">
    <citation type="submission" date="2017-05" db="EMBL/GenBank/DDBJ databases">
        <authorList>
            <person name="Varghese N."/>
            <person name="Submissions S."/>
        </authorList>
    </citation>
    <scope>NUCLEOTIDE SEQUENCE [LARGE SCALE GENOMIC DNA]</scope>
    <source>
        <strain evidence="2 3">DSM 21985</strain>
    </source>
</reference>
<evidence type="ECO:0008006" key="4">
    <source>
        <dbReference type="Google" id="ProtNLM"/>
    </source>
</evidence>
<dbReference type="AlphaFoldDB" id="A0A521DWF9"/>
<dbReference type="InterPro" id="IPR036249">
    <property type="entry name" value="Thioredoxin-like_sf"/>
</dbReference>
<dbReference type="RefSeq" id="WP_142454795.1">
    <property type="nucleotide sequence ID" value="NZ_FXTP01000009.1"/>
</dbReference>
<keyword evidence="1" id="KW-1133">Transmembrane helix</keyword>
<name>A0A521DWF9_9BACT</name>
<sequence length="174" mass="19737">MRLKQEQFVPFMVVVAIITMAVIVFSSFNFNRKQHTRFRENIAKSDSLNIMPMGIVGTEDSTRVTDYAGQHVLLVFWASWSDKSTAMLDEIELLQAERDSLAVLAALVKDAEESLANGRRYPNFIYTDGAHLYNHLKVPGFPSYILFDENSEPLTSNIGYEKGVGYDSLKVYLE</sequence>
<gene>
    <name evidence="2" type="ORF">SAMN06265219_109167</name>
</gene>